<evidence type="ECO:0000256" key="3">
    <source>
        <dbReference type="ARBA" id="ARBA00022692"/>
    </source>
</evidence>
<dbReference type="NCBIfam" id="TIGR00374">
    <property type="entry name" value="flippase-like domain"/>
    <property type="match status" value="1"/>
</dbReference>
<keyword evidence="2" id="KW-1003">Cell membrane</keyword>
<evidence type="ECO:0000313" key="8">
    <source>
        <dbReference type="Proteomes" id="UP000295710"/>
    </source>
</evidence>
<keyword evidence="3 6" id="KW-0812">Transmembrane</keyword>
<feature type="transmembrane region" description="Helical" evidence="6">
    <location>
        <begin position="267"/>
        <end position="285"/>
    </location>
</feature>
<comment type="similarity">
    <text evidence="6">Belongs to the LPG synthase family.</text>
</comment>
<dbReference type="GO" id="GO:0050071">
    <property type="term" value="F:phosphatidylglycerol lysyltransferase activity"/>
    <property type="evidence" value="ECO:0007669"/>
    <property type="project" value="UniProtKB-EC"/>
</dbReference>
<keyword evidence="4 6" id="KW-1133">Transmembrane helix</keyword>
<evidence type="ECO:0000256" key="5">
    <source>
        <dbReference type="ARBA" id="ARBA00023136"/>
    </source>
</evidence>
<comment type="subcellular location">
    <subcellularLocation>
        <location evidence="1 6">Cell membrane</location>
        <topology evidence="1 6">Multi-pass membrane protein</topology>
    </subcellularLocation>
</comment>
<comment type="catalytic activity">
    <reaction evidence="6">
        <text>L-lysyl-tRNA(Lys) + a 1,2-diacyl-sn-glycero-3-phospho-(1'-sn-glycerol) = a 1,2-diacyl-sn-glycero-3-phospho-1'-(3'-O-L-lysyl)-sn-glycerol + tRNA(Lys)</text>
        <dbReference type="Rhea" id="RHEA:10668"/>
        <dbReference type="Rhea" id="RHEA-COMP:9696"/>
        <dbReference type="Rhea" id="RHEA-COMP:9697"/>
        <dbReference type="ChEBI" id="CHEBI:64716"/>
        <dbReference type="ChEBI" id="CHEBI:75792"/>
        <dbReference type="ChEBI" id="CHEBI:78442"/>
        <dbReference type="ChEBI" id="CHEBI:78529"/>
        <dbReference type="EC" id="2.3.2.3"/>
    </reaction>
</comment>
<dbReference type="GO" id="GO:0005886">
    <property type="term" value="C:plasma membrane"/>
    <property type="evidence" value="ECO:0007669"/>
    <property type="project" value="UniProtKB-SubCell"/>
</dbReference>
<evidence type="ECO:0000313" key="7">
    <source>
        <dbReference type="EMBL" id="TDA22849.1"/>
    </source>
</evidence>
<dbReference type="GO" id="GO:0006629">
    <property type="term" value="P:lipid metabolic process"/>
    <property type="evidence" value="ECO:0007669"/>
    <property type="project" value="UniProtKB-KW"/>
</dbReference>
<keyword evidence="8" id="KW-1185">Reference proteome</keyword>
<evidence type="ECO:0000256" key="1">
    <source>
        <dbReference type="ARBA" id="ARBA00004651"/>
    </source>
</evidence>
<name>A0A4R4FJ00_9FIRM</name>
<feature type="transmembrane region" description="Helical" evidence="6">
    <location>
        <begin position="323"/>
        <end position="340"/>
    </location>
</feature>
<reference evidence="7 8" key="1">
    <citation type="journal article" date="2016" name="Nat. Microbiol.">
        <title>The Mouse Intestinal Bacterial Collection (miBC) provides host-specific insight into cultured diversity and functional potential of the gut microbiota.</title>
        <authorList>
            <person name="Lagkouvardos I."/>
            <person name="Pukall R."/>
            <person name="Abt B."/>
            <person name="Foesel B.U."/>
            <person name="Meier-Kolthoff J.P."/>
            <person name="Kumar N."/>
            <person name="Bresciani A."/>
            <person name="Martinez I."/>
            <person name="Just S."/>
            <person name="Ziegler C."/>
            <person name="Brugiroux S."/>
            <person name="Garzetti D."/>
            <person name="Wenning M."/>
            <person name="Bui T.P."/>
            <person name="Wang J."/>
            <person name="Hugenholtz F."/>
            <person name="Plugge C.M."/>
            <person name="Peterson D.A."/>
            <person name="Hornef M.W."/>
            <person name="Baines J.F."/>
            <person name="Smidt H."/>
            <person name="Walter J."/>
            <person name="Kristiansen K."/>
            <person name="Nielsen H.B."/>
            <person name="Haller D."/>
            <person name="Overmann J."/>
            <person name="Stecher B."/>
            <person name="Clavel T."/>
        </authorList>
    </citation>
    <scope>NUCLEOTIDE SEQUENCE [LARGE SCALE GENOMIC DNA]</scope>
    <source>
        <strain evidence="7 8">DSM 28560</strain>
    </source>
</reference>
<feature type="transmembrane region" description="Helical" evidence="6">
    <location>
        <begin position="123"/>
        <end position="148"/>
    </location>
</feature>
<dbReference type="PANTHER" id="PTHR37693:SF1">
    <property type="entry name" value="INTEGRAL MEMBRANE PROTEIN"/>
    <property type="match status" value="1"/>
</dbReference>
<sequence>MNNTMTIQKTGKQIFVFLLCLFLLIFCLTRGKDVGQIVEIAASASFPSIVLGLLMAGTFHVAEGLNLKILLRAMGHSVSFVQGMKYAYTGFFFSSITPSSTGGQPMQLYMMKKDNIELSHGSLALLMELAAFQSVVFLFEILAAILVPSMGIEMPLAVKVLAAAGLFMNAVFVLFLLTVIFSQKMGKKLSGLAGRLIPKLPFVKEEKKQEWIVKTEAGFEEFHACAHMMKRHKKVIVKMLLISTIQIVCWFGVPYMVYLALGYHGVAFLHLFALQVLVYMTGALLPLPGAMGVSEFAFIHLFGSIYSGNSMTAAVLLSRGISFYFLLAWSGLMLMLIYAVKKRR</sequence>
<evidence type="ECO:0000256" key="2">
    <source>
        <dbReference type="ARBA" id="ARBA00022475"/>
    </source>
</evidence>
<dbReference type="InterPro" id="IPR022791">
    <property type="entry name" value="L-PG_synthase/AglD"/>
</dbReference>
<protein>
    <recommendedName>
        <fullName evidence="6">Phosphatidylglycerol lysyltransferase</fullName>
        <ecNumber evidence="6">2.3.2.3</ecNumber>
    </recommendedName>
    <alternativeName>
        <fullName evidence="6">Lysylphosphatidylglycerol synthase</fullName>
    </alternativeName>
</protein>
<feature type="transmembrane region" description="Helical" evidence="6">
    <location>
        <begin position="160"/>
        <end position="181"/>
    </location>
</feature>
<dbReference type="EC" id="2.3.2.3" evidence="6"/>
<feature type="transmembrane region" description="Helical" evidence="6">
    <location>
        <begin position="239"/>
        <end position="261"/>
    </location>
</feature>
<dbReference type="PANTHER" id="PTHR37693">
    <property type="entry name" value="PHOSPHATIDYLGLYCEROL LYSYLTRANSFERASE"/>
    <property type="match status" value="1"/>
</dbReference>
<feature type="transmembrane region" description="Helical" evidence="6">
    <location>
        <begin position="297"/>
        <end position="317"/>
    </location>
</feature>
<keyword evidence="6" id="KW-0046">Antibiotic resistance</keyword>
<keyword evidence="6" id="KW-0808">Transferase</keyword>
<dbReference type="Proteomes" id="UP000295710">
    <property type="component" value="Unassembled WGS sequence"/>
</dbReference>
<dbReference type="Pfam" id="PF03706">
    <property type="entry name" value="LPG_synthase_TM"/>
    <property type="match status" value="1"/>
</dbReference>
<keyword evidence="6" id="KW-0443">Lipid metabolism</keyword>
<comment type="function">
    <text evidence="6">Catalyzes the transfer of a lysyl group from L-lysyl-tRNA(Lys) to membrane-bound phosphatidylglycerol (PG), which produces lysylphosphatidylglycerol (LPG), a major component of the bacterial membrane with a positive net charge. LPG synthesis contributes to bacterial virulence as it is involved in the resistance mechanism against cationic antimicrobial peptides (CAMP) produces by the host's immune system (defensins, cathelicidins) and by the competing microorganisms.</text>
</comment>
<comment type="caution">
    <text evidence="7">The sequence shown here is derived from an EMBL/GenBank/DDBJ whole genome shotgun (WGS) entry which is preliminary data.</text>
</comment>
<feature type="transmembrane region" description="Helical" evidence="6">
    <location>
        <begin position="41"/>
        <end position="62"/>
    </location>
</feature>
<evidence type="ECO:0000256" key="6">
    <source>
        <dbReference type="RuleBase" id="RU363042"/>
    </source>
</evidence>
<organism evidence="7 8">
    <name type="scientific">Extibacter muris</name>
    <dbReference type="NCBI Taxonomy" id="1796622"/>
    <lineage>
        <taxon>Bacteria</taxon>
        <taxon>Bacillati</taxon>
        <taxon>Bacillota</taxon>
        <taxon>Clostridia</taxon>
        <taxon>Lachnospirales</taxon>
        <taxon>Lachnospiraceae</taxon>
        <taxon>Extibacter</taxon>
    </lineage>
</organism>
<keyword evidence="5 6" id="KW-0472">Membrane</keyword>
<proteinExistence type="inferred from homology"/>
<accession>A0A4R4FJ00</accession>
<evidence type="ECO:0000256" key="4">
    <source>
        <dbReference type="ARBA" id="ARBA00022989"/>
    </source>
</evidence>
<dbReference type="GO" id="GO:0046677">
    <property type="term" value="P:response to antibiotic"/>
    <property type="evidence" value="ECO:0007669"/>
    <property type="project" value="UniProtKB-KW"/>
</dbReference>
<dbReference type="EMBL" id="SMMX01000003">
    <property type="protein sequence ID" value="TDA22849.1"/>
    <property type="molecule type" value="Genomic_DNA"/>
</dbReference>
<gene>
    <name evidence="6" type="primary">mprF</name>
    <name evidence="7" type="ORF">E1963_04825</name>
</gene>
<dbReference type="AlphaFoldDB" id="A0A4R4FJ00"/>